<evidence type="ECO:0000313" key="4">
    <source>
        <dbReference type="Proteomes" id="UP000002411"/>
    </source>
</evidence>
<dbReference type="HOGENOM" id="CLU_1286972_0_0_9"/>
<comment type="function">
    <text evidence="1">Involved in the transposition of the insertion sequence.</text>
</comment>
<evidence type="ECO:0000259" key="2">
    <source>
        <dbReference type="PROSITE" id="PS50994"/>
    </source>
</evidence>
<feature type="domain" description="Integrase catalytic" evidence="2">
    <location>
        <begin position="81"/>
        <end position="167"/>
    </location>
</feature>
<organism evidence="3 4">
    <name type="scientific">Clostridium kluyveri (strain ATCC 8527 / DSM 555 / NBRC 12016 / NCIMB 10680 / K1)</name>
    <dbReference type="NCBI Taxonomy" id="431943"/>
    <lineage>
        <taxon>Bacteria</taxon>
        <taxon>Bacillati</taxon>
        <taxon>Bacillota</taxon>
        <taxon>Clostridia</taxon>
        <taxon>Eubacteriales</taxon>
        <taxon>Clostridiaceae</taxon>
        <taxon>Clostridium</taxon>
    </lineage>
</organism>
<dbReference type="PANTHER" id="PTHR46889:SF4">
    <property type="entry name" value="TRANSPOSASE INSO FOR INSERTION SEQUENCE ELEMENT IS911B-RELATED"/>
    <property type="match status" value="1"/>
</dbReference>
<dbReference type="Pfam" id="PF13276">
    <property type="entry name" value="HTH_21"/>
    <property type="match status" value="1"/>
</dbReference>
<dbReference type="InterPro" id="IPR025948">
    <property type="entry name" value="HTH-like_dom"/>
</dbReference>
<dbReference type="EMBL" id="CP000673">
    <property type="protein sequence ID" value="EDK34882.1"/>
    <property type="molecule type" value="Genomic_DNA"/>
</dbReference>
<dbReference type="Gene3D" id="3.30.420.10">
    <property type="entry name" value="Ribonuclease H-like superfamily/Ribonuclease H"/>
    <property type="match status" value="1"/>
</dbReference>
<dbReference type="GO" id="GO:0015074">
    <property type="term" value="P:DNA integration"/>
    <property type="evidence" value="ECO:0007669"/>
    <property type="project" value="InterPro"/>
</dbReference>
<dbReference type="Pfam" id="PF00665">
    <property type="entry name" value="rve"/>
    <property type="match status" value="1"/>
</dbReference>
<dbReference type="KEGG" id="ckl:CKL_2870"/>
<sequence>MADEHDLFIKREIDKIYTTHPEFGYRRIAVWLKKYNNMTINKKAVLRHMREMGIQAIYPRKNASKAESGHIIYPYLLKGLVIGRPSQVWRIDITYVPIHKSWLYLAAIIDWHSRFVVSWEIDDNLEIRFVLNACKNALKQAYPEIMNGDQGSHFTSFKYTNLFIEAGSRKVLNIILLLKYILKVRIFLLPSNKIILSDKYYVKDAAHHLKMASP</sequence>
<dbReference type="PANTHER" id="PTHR46889">
    <property type="entry name" value="TRANSPOSASE INSF FOR INSERTION SEQUENCE IS3B-RELATED"/>
    <property type="match status" value="1"/>
</dbReference>
<keyword evidence="4" id="KW-1185">Reference proteome</keyword>
<dbReference type="SUPFAM" id="SSF53098">
    <property type="entry name" value="Ribonuclease H-like"/>
    <property type="match status" value="1"/>
</dbReference>
<evidence type="ECO:0000256" key="1">
    <source>
        <dbReference type="ARBA" id="ARBA00002286"/>
    </source>
</evidence>
<dbReference type="GO" id="GO:0003676">
    <property type="term" value="F:nucleic acid binding"/>
    <property type="evidence" value="ECO:0007669"/>
    <property type="project" value="InterPro"/>
</dbReference>
<dbReference type="InterPro" id="IPR036397">
    <property type="entry name" value="RNaseH_sf"/>
</dbReference>
<dbReference type="InterPro" id="IPR001584">
    <property type="entry name" value="Integrase_cat-core"/>
</dbReference>
<proteinExistence type="predicted"/>
<evidence type="ECO:0000313" key="3">
    <source>
        <dbReference type="EMBL" id="EDK34882.1"/>
    </source>
</evidence>
<gene>
    <name evidence="3" type="ordered locus">CKL_2870</name>
</gene>
<dbReference type="InterPro" id="IPR050900">
    <property type="entry name" value="Transposase_IS3/IS150/IS904"/>
</dbReference>
<dbReference type="PROSITE" id="PS50994">
    <property type="entry name" value="INTEGRASE"/>
    <property type="match status" value="1"/>
</dbReference>
<dbReference type="AlphaFoldDB" id="A5N186"/>
<dbReference type="STRING" id="431943.CKL_2870"/>
<protein>
    <submittedName>
        <fullName evidence="3">Transposase-related protein</fullName>
    </submittedName>
</protein>
<dbReference type="InterPro" id="IPR012337">
    <property type="entry name" value="RNaseH-like_sf"/>
</dbReference>
<dbReference type="eggNOG" id="COG2801">
    <property type="taxonomic scope" value="Bacteria"/>
</dbReference>
<dbReference type="RefSeq" id="WP_012103212.1">
    <property type="nucleotide sequence ID" value="NC_009706.1"/>
</dbReference>
<dbReference type="Proteomes" id="UP000002411">
    <property type="component" value="Chromosome"/>
</dbReference>
<accession>A5N186</accession>
<name>A5N186_CLOK5</name>
<reference evidence="3 4" key="1">
    <citation type="journal article" date="2008" name="Proc. Natl. Acad. Sci. U.S.A.">
        <title>The genome of Clostridium kluyveri, a strict anaerobe with unique metabolic features.</title>
        <authorList>
            <person name="Seedorf H."/>
            <person name="Fricke W.F."/>
            <person name="Veith B."/>
            <person name="Brueggemann H."/>
            <person name="Liesegang H."/>
            <person name="Strittmatter A."/>
            <person name="Miethke M."/>
            <person name="Buckel W."/>
            <person name="Hinderberger J."/>
            <person name="Li F."/>
            <person name="Hagemeier C."/>
            <person name="Thauer R.K."/>
            <person name="Gottschalk G."/>
        </authorList>
    </citation>
    <scope>NUCLEOTIDE SEQUENCE [LARGE SCALE GENOMIC DNA]</scope>
    <source>
        <strain evidence="4">ATCC 8527 / DSM 555 / NCIMB 10680</strain>
    </source>
</reference>